<dbReference type="Gene3D" id="1.20.1070.10">
    <property type="entry name" value="Rhodopsin 7-helix transmembrane proteins"/>
    <property type="match status" value="1"/>
</dbReference>
<evidence type="ECO:0000259" key="12">
    <source>
        <dbReference type="PROSITE" id="PS50262"/>
    </source>
</evidence>
<evidence type="ECO:0000256" key="1">
    <source>
        <dbReference type="ARBA" id="ARBA00004651"/>
    </source>
</evidence>
<dbReference type="GeneID" id="136994087"/>
<dbReference type="PRINTS" id="PR00245">
    <property type="entry name" value="OLFACTORYR"/>
</dbReference>
<comment type="subcellular location">
    <subcellularLocation>
        <location evidence="1 11">Cell membrane</location>
        <topology evidence="1 11">Multi-pass membrane protein</topology>
    </subcellularLocation>
</comment>
<sequence length="294" mass="32914">FNEFLLQAFADTRQLQLLHFWLFLGIYLAALLGNGLIITAVACDHRLHTPMYFFLFNLSLLDLGTISTTVPKSMANSLSNSRAISYWECAAQVFNFNFLLPTEYSVLTVMAYDRYVAICKPLHYGTIMSSRACVKMAAAAWVSGFLNALLHTANTFSIPLCQGNVVEQFFCEIPHILKLSCSDTYLRELEVLVISICFALGCFVFIVLSYVQIFTAVLRIPSEQGRHKAFSMCLPHLVVVSMFISTAVFAYLKPPSFSSPALDLLVTLLYAVVPPTVNPLIYSMRNKELKDALK</sequence>
<feature type="transmembrane region" description="Helical" evidence="11">
    <location>
        <begin position="192"/>
        <end position="217"/>
    </location>
</feature>
<dbReference type="RefSeq" id="XP_067166439.1">
    <property type="nucleotide sequence ID" value="XM_067310338.1"/>
</dbReference>
<dbReference type="SUPFAM" id="SSF81321">
    <property type="entry name" value="Family A G protein-coupled receptor-like"/>
    <property type="match status" value="1"/>
</dbReference>
<keyword evidence="6 10" id="KW-0297">G-protein coupled receptor</keyword>
<accession>A0ABM4FNC0</accession>
<keyword evidence="13" id="KW-1185">Reference proteome</keyword>
<keyword evidence="11" id="KW-0716">Sensory transduction</keyword>
<dbReference type="PROSITE" id="PS50262">
    <property type="entry name" value="G_PROTEIN_RECEP_F1_2"/>
    <property type="match status" value="1"/>
</dbReference>
<evidence type="ECO:0000256" key="3">
    <source>
        <dbReference type="ARBA" id="ARBA00022692"/>
    </source>
</evidence>
<dbReference type="Pfam" id="PF13853">
    <property type="entry name" value="7tm_4"/>
    <property type="match status" value="1"/>
</dbReference>
<protein>
    <recommendedName>
        <fullName evidence="11">Olfactory receptor</fullName>
    </recommendedName>
</protein>
<feature type="transmembrane region" description="Helical" evidence="11">
    <location>
        <begin position="132"/>
        <end position="150"/>
    </location>
</feature>
<evidence type="ECO:0000256" key="5">
    <source>
        <dbReference type="ARBA" id="ARBA00022989"/>
    </source>
</evidence>
<keyword evidence="3 10" id="KW-0812">Transmembrane</keyword>
<reference evidence="14" key="1">
    <citation type="submission" date="2025-08" db="UniProtKB">
        <authorList>
            <consortium name="RefSeq"/>
        </authorList>
    </citation>
    <scope>IDENTIFICATION</scope>
    <source>
        <tissue evidence="14">Blood</tissue>
    </source>
</reference>
<dbReference type="Proteomes" id="UP001652627">
    <property type="component" value="Chromosome 24"/>
</dbReference>
<gene>
    <name evidence="14" type="primary">LOC136994087</name>
</gene>
<feature type="transmembrane region" description="Helical" evidence="11">
    <location>
        <begin position="229"/>
        <end position="252"/>
    </location>
</feature>
<dbReference type="PANTHER" id="PTHR26452">
    <property type="entry name" value="OLFACTORY RECEPTOR"/>
    <property type="match status" value="1"/>
</dbReference>
<dbReference type="PROSITE" id="PS00237">
    <property type="entry name" value="G_PROTEIN_RECEP_F1_1"/>
    <property type="match status" value="1"/>
</dbReference>
<evidence type="ECO:0000256" key="7">
    <source>
        <dbReference type="ARBA" id="ARBA00023136"/>
    </source>
</evidence>
<evidence type="ECO:0000256" key="2">
    <source>
        <dbReference type="ARBA" id="ARBA00022475"/>
    </source>
</evidence>
<dbReference type="InterPro" id="IPR017452">
    <property type="entry name" value="GPCR_Rhodpsn_7TM"/>
</dbReference>
<evidence type="ECO:0000256" key="4">
    <source>
        <dbReference type="ARBA" id="ARBA00022725"/>
    </source>
</evidence>
<feature type="non-terminal residue" evidence="14">
    <location>
        <position position="1"/>
    </location>
</feature>
<feature type="transmembrane region" description="Helical" evidence="11">
    <location>
        <begin position="20"/>
        <end position="43"/>
    </location>
</feature>
<feature type="non-terminal residue" evidence="14">
    <location>
        <position position="294"/>
    </location>
</feature>
<organism evidence="13 14">
    <name type="scientific">Apteryx mantelli</name>
    <name type="common">North Island brown kiwi</name>
    <dbReference type="NCBI Taxonomy" id="2696672"/>
    <lineage>
        <taxon>Eukaryota</taxon>
        <taxon>Metazoa</taxon>
        <taxon>Chordata</taxon>
        <taxon>Craniata</taxon>
        <taxon>Vertebrata</taxon>
        <taxon>Euteleostomi</taxon>
        <taxon>Archelosauria</taxon>
        <taxon>Archosauria</taxon>
        <taxon>Dinosauria</taxon>
        <taxon>Saurischia</taxon>
        <taxon>Theropoda</taxon>
        <taxon>Coelurosauria</taxon>
        <taxon>Aves</taxon>
        <taxon>Palaeognathae</taxon>
        <taxon>Apterygiformes</taxon>
        <taxon>Apterygidae</taxon>
        <taxon>Apteryx</taxon>
    </lineage>
</organism>
<keyword evidence="2 11" id="KW-1003">Cell membrane</keyword>
<dbReference type="InterPro" id="IPR000725">
    <property type="entry name" value="Olfact_rcpt"/>
</dbReference>
<evidence type="ECO:0000256" key="8">
    <source>
        <dbReference type="ARBA" id="ARBA00023170"/>
    </source>
</evidence>
<dbReference type="CDD" id="cd15227">
    <property type="entry name" value="7tmA_OR14-like"/>
    <property type="match status" value="1"/>
</dbReference>
<comment type="similarity">
    <text evidence="10">Belongs to the G-protein coupled receptor 1 family.</text>
</comment>
<evidence type="ECO:0000256" key="10">
    <source>
        <dbReference type="RuleBase" id="RU000688"/>
    </source>
</evidence>
<evidence type="ECO:0000256" key="6">
    <source>
        <dbReference type="ARBA" id="ARBA00023040"/>
    </source>
</evidence>
<evidence type="ECO:0000313" key="13">
    <source>
        <dbReference type="Proteomes" id="UP001652627"/>
    </source>
</evidence>
<dbReference type="InterPro" id="IPR050516">
    <property type="entry name" value="Olfactory_GPCR"/>
</dbReference>
<keyword evidence="8 10" id="KW-0675">Receptor</keyword>
<dbReference type="PRINTS" id="PR00237">
    <property type="entry name" value="GPCRRHODOPSN"/>
</dbReference>
<keyword evidence="7 11" id="KW-0472">Membrane</keyword>
<evidence type="ECO:0000256" key="11">
    <source>
        <dbReference type="RuleBase" id="RU363047"/>
    </source>
</evidence>
<name>A0ABM4FNC0_9AVES</name>
<keyword evidence="9 10" id="KW-0807">Transducer</keyword>
<keyword evidence="5 11" id="KW-1133">Transmembrane helix</keyword>
<evidence type="ECO:0000313" key="14">
    <source>
        <dbReference type="RefSeq" id="XP_067166439.1"/>
    </source>
</evidence>
<evidence type="ECO:0000256" key="9">
    <source>
        <dbReference type="ARBA" id="ARBA00023224"/>
    </source>
</evidence>
<feature type="domain" description="G-protein coupled receptors family 1 profile" evidence="12">
    <location>
        <begin position="33"/>
        <end position="282"/>
    </location>
</feature>
<feature type="transmembrane region" description="Helical" evidence="11">
    <location>
        <begin position="264"/>
        <end position="284"/>
    </location>
</feature>
<proteinExistence type="inferred from homology"/>
<keyword evidence="4 11" id="KW-0552">Olfaction</keyword>
<dbReference type="InterPro" id="IPR000276">
    <property type="entry name" value="GPCR_Rhodpsn"/>
</dbReference>